<reference evidence="3 4" key="1">
    <citation type="submission" date="2013-09" db="EMBL/GenBank/DDBJ databases">
        <title>Corchorus capsularis genome sequencing.</title>
        <authorList>
            <person name="Alam M."/>
            <person name="Haque M.S."/>
            <person name="Islam M.S."/>
            <person name="Emdad E.M."/>
            <person name="Islam M.M."/>
            <person name="Ahmed B."/>
            <person name="Halim A."/>
            <person name="Hossen Q.M.M."/>
            <person name="Hossain M.Z."/>
            <person name="Ahmed R."/>
            <person name="Khan M.M."/>
            <person name="Islam R."/>
            <person name="Rashid M.M."/>
            <person name="Khan S.A."/>
            <person name="Rahman M.S."/>
            <person name="Alam M."/>
        </authorList>
    </citation>
    <scope>NUCLEOTIDE SEQUENCE [LARGE SCALE GENOMIC DNA]</scope>
    <source>
        <strain evidence="4">cv. CVL-1</strain>
        <tissue evidence="3">Whole seedling</tissue>
    </source>
</reference>
<dbReference type="Gramene" id="OMO78256">
    <property type="protein sequence ID" value="OMO78256"/>
    <property type="gene ID" value="CCACVL1_14549"/>
</dbReference>
<dbReference type="Proteomes" id="UP000188268">
    <property type="component" value="Unassembled WGS sequence"/>
</dbReference>
<gene>
    <name evidence="3" type="ORF">CCACVL1_14549</name>
</gene>
<comment type="caution">
    <text evidence="3">The sequence shown here is derived from an EMBL/GenBank/DDBJ whole genome shotgun (WGS) entry which is preliminary data.</text>
</comment>
<dbReference type="EMBL" id="AWWV01010591">
    <property type="protein sequence ID" value="OMO78256.1"/>
    <property type="molecule type" value="Genomic_DNA"/>
</dbReference>
<keyword evidence="2" id="KW-0472">Membrane</keyword>
<feature type="region of interest" description="Disordered" evidence="1">
    <location>
        <begin position="69"/>
        <end position="129"/>
    </location>
</feature>
<keyword evidence="2" id="KW-1133">Transmembrane helix</keyword>
<feature type="compositionally biased region" description="Basic and acidic residues" evidence="1">
    <location>
        <begin position="72"/>
        <end position="91"/>
    </location>
</feature>
<organism evidence="3 4">
    <name type="scientific">Corchorus capsularis</name>
    <name type="common">Jute</name>
    <dbReference type="NCBI Taxonomy" id="210143"/>
    <lineage>
        <taxon>Eukaryota</taxon>
        <taxon>Viridiplantae</taxon>
        <taxon>Streptophyta</taxon>
        <taxon>Embryophyta</taxon>
        <taxon>Tracheophyta</taxon>
        <taxon>Spermatophyta</taxon>
        <taxon>Magnoliopsida</taxon>
        <taxon>eudicotyledons</taxon>
        <taxon>Gunneridae</taxon>
        <taxon>Pentapetalae</taxon>
        <taxon>rosids</taxon>
        <taxon>malvids</taxon>
        <taxon>Malvales</taxon>
        <taxon>Malvaceae</taxon>
        <taxon>Grewioideae</taxon>
        <taxon>Apeibeae</taxon>
        <taxon>Corchorus</taxon>
    </lineage>
</organism>
<accession>A0A1R3I6M5</accession>
<evidence type="ECO:0000313" key="4">
    <source>
        <dbReference type="Proteomes" id="UP000188268"/>
    </source>
</evidence>
<dbReference type="OrthoDB" id="1906668at2759"/>
<name>A0A1R3I6M5_COCAP</name>
<keyword evidence="4" id="KW-1185">Reference proteome</keyword>
<evidence type="ECO:0000256" key="2">
    <source>
        <dbReference type="SAM" id="Phobius"/>
    </source>
</evidence>
<evidence type="ECO:0000313" key="3">
    <source>
        <dbReference type="EMBL" id="OMO78256.1"/>
    </source>
</evidence>
<dbReference type="PANTHER" id="PTHR33429">
    <property type="entry name" value="OS02G0708000 PROTEIN-RELATED"/>
    <property type="match status" value="1"/>
</dbReference>
<feature type="region of interest" description="Disordered" evidence="1">
    <location>
        <begin position="151"/>
        <end position="206"/>
    </location>
</feature>
<sequence length="206" mass="21797">MSIQTEQPQTQQQPVVVYPNTVSGQGQVPPSHSHSNGSFGTVFIVLAVIIVISAIACFLGRLCNRRMSRTKPSKEDKYHKSRPKNKERDIEFGFDGKAPSGKPGGGGGGHGGGDPSKGFKMPGNGDPREFRMPGPPVYAEPAGIRMPGDGHGNPPGIRMPGNGIPPGIRMPGNGGDRDHVTFKFPGHGDIKGESKHFDDPELKAGA</sequence>
<dbReference type="OMA" id="SKEDKYH"/>
<keyword evidence="2" id="KW-0812">Transmembrane</keyword>
<proteinExistence type="predicted"/>
<feature type="compositionally biased region" description="Gly residues" evidence="1">
    <location>
        <begin position="102"/>
        <end position="115"/>
    </location>
</feature>
<feature type="transmembrane region" description="Helical" evidence="2">
    <location>
        <begin position="39"/>
        <end position="59"/>
    </location>
</feature>
<evidence type="ECO:0008006" key="5">
    <source>
        <dbReference type="Google" id="ProtNLM"/>
    </source>
</evidence>
<dbReference type="PANTHER" id="PTHR33429:SF7">
    <property type="entry name" value="OS02G0708000 PROTEIN"/>
    <property type="match status" value="1"/>
</dbReference>
<protein>
    <recommendedName>
        <fullName evidence="5">Transmembrane protein</fullName>
    </recommendedName>
</protein>
<evidence type="ECO:0000256" key="1">
    <source>
        <dbReference type="SAM" id="MobiDB-lite"/>
    </source>
</evidence>
<feature type="compositionally biased region" description="Basic and acidic residues" evidence="1">
    <location>
        <begin position="175"/>
        <end position="206"/>
    </location>
</feature>
<dbReference type="AlphaFoldDB" id="A0A1R3I6M5"/>